<feature type="non-terminal residue" evidence="1">
    <location>
        <position position="84"/>
    </location>
</feature>
<sequence length="84" mass="9550">YVDNTGMAGNNFDEKLEHLCKFFKHVREKRLSLSPKKTQLFMTEAIFAGTRIGRDGIRPDLAKLTVVADWAVPTTLHNLMQFLG</sequence>
<evidence type="ECO:0000313" key="2">
    <source>
        <dbReference type="Proteomes" id="UP000790709"/>
    </source>
</evidence>
<accession>A0ACB8B004</accession>
<comment type="caution">
    <text evidence="1">The sequence shown here is derived from an EMBL/GenBank/DDBJ whole genome shotgun (WGS) entry which is preliminary data.</text>
</comment>
<feature type="non-terminal residue" evidence="1">
    <location>
        <position position="1"/>
    </location>
</feature>
<dbReference type="EMBL" id="MU266689">
    <property type="protein sequence ID" value="KAH7919161.1"/>
    <property type="molecule type" value="Genomic_DNA"/>
</dbReference>
<evidence type="ECO:0000313" key="1">
    <source>
        <dbReference type="EMBL" id="KAH7919161.1"/>
    </source>
</evidence>
<name>A0ACB8B004_9AGAM</name>
<reference evidence="1" key="1">
    <citation type="journal article" date="2021" name="New Phytol.">
        <title>Evolutionary innovations through gain and loss of genes in the ectomycorrhizal Boletales.</title>
        <authorList>
            <person name="Wu G."/>
            <person name="Miyauchi S."/>
            <person name="Morin E."/>
            <person name="Kuo A."/>
            <person name="Drula E."/>
            <person name="Varga T."/>
            <person name="Kohler A."/>
            <person name="Feng B."/>
            <person name="Cao Y."/>
            <person name="Lipzen A."/>
            <person name="Daum C."/>
            <person name="Hundley H."/>
            <person name="Pangilinan J."/>
            <person name="Johnson J."/>
            <person name="Barry K."/>
            <person name="LaButti K."/>
            <person name="Ng V."/>
            <person name="Ahrendt S."/>
            <person name="Min B."/>
            <person name="Choi I.G."/>
            <person name="Park H."/>
            <person name="Plett J.M."/>
            <person name="Magnuson J."/>
            <person name="Spatafora J.W."/>
            <person name="Nagy L.G."/>
            <person name="Henrissat B."/>
            <person name="Grigoriev I.V."/>
            <person name="Yang Z.L."/>
            <person name="Xu J."/>
            <person name="Martin F.M."/>
        </authorList>
    </citation>
    <scope>NUCLEOTIDE SEQUENCE</scope>
    <source>
        <strain evidence="1">KUC20120723A-06</strain>
    </source>
</reference>
<organism evidence="1 2">
    <name type="scientific">Leucogyrophana mollusca</name>
    <dbReference type="NCBI Taxonomy" id="85980"/>
    <lineage>
        <taxon>Eukaryota</taxon>
        <taxon>Fungi</taxon>
        <taxon>Dikarya</taxon>
        <taxon>Basidiomycota</taxon>
        <taxon>Agaricomycotina</taxon>
        <taxon>Agaricomycetes</taxon>
        <taxon>Agaricomycetidae</taxon>
        <taxon>Boletales</taxon>
        <taxon>Boletales incertae sedis</taxon>
        <taxon>Leucogyrophana</taxon>
    </lineage>
</organism>
<proteinExistence type="predicted"/>
<protein>
    <submittedName>
        <fullName evidence="1">Uncharacterized protein</fullName>
    </submittedName>
</protein>
<dbReference type="Proteomes" id="UP000790709">
    <property type="component" value="Unassembled WGS sequence"/>
</dbReference>
<keyword evidence="2" id="KW-1185">Reference proteome</keyword>
<gene>
    <name evidence="1" type="ORF">BV22DRAFT_969469</name>
</gene>